<dbReference type="RefSeq" id="WP_202299346.1">
    <property type="nucleotide sequence ID" value="NZ_JAESIL010000020.1"/>
</dbReference>
<dbReference type="Proteomes" id="UP000635853">
    <property type="component" value="Unassembled WGS sequence"/>
</dbReference>
<comment type="caution">
    <text evidence="2">The sequence shown here is derived from an EMBL/GenBank/DDBJ whole genome shotgun (WGS) entry which is preliminary data.</text>
</comment>
<keyword evidence="1" id="KW-0472">Membrane</keyword>
<dbReference type="PANTHER" id="PTHR38457">
    <property type="entry name" value="REGULATOR ABRB-RELATED"/>
    <property type="match status" value="1"/>
</dbReference>
<evidence type="ECO:0000313" key="2">
    <source>
        <dbReference type="EMBL" id="MBL3577805.1"/>
    </source>
</evidence>
<dbReference type="PANTHER" id="PTHR38457:SF1">
    <property type="entry name" value="REGULATOR ABRB-RELATED"/>
    <property type="match status" value="1"/>
</dbReference>
<feature type="transmembrane region" description="Helical" evidence="1">
    <location>
        <begin position="87"/>
        <end position="110"/>
    </location>
</feature>
<keyword evidence="1" id="KW-0812">Transmembrane</keyword>
<keyword evidence="3" id="KW-1185">Reference proteome</keyword>
<protein>
    <submittedName>
        <fullName evidence="2">AbrB family transcriptional regulator</fullName>
    </submittedName>
</protein>
<evidence type="ECO:0000313" key="3">
    <source>
        <dbReference type="Proteomes" id="UP000635853"/>
    </source>
</evidence>
<evidence type="ECO:0000256" key="1">
    <source>
        <dbReference type="SAM" id="Phobius"/>
    </source>
</evidence>
<organism evidence="2 3">
    <name type="scientific">Rhodovulum visakhapatnamense</name>
    <dbReference type="NCBI Taxonomy" id="364297"/>
    <lineage>
        <taxon>Bacteria</taxon>
        <taxon>Pseudomonadati</taxon>
        <taxon>Pseudomonadota</taxon>
        <taxon>Alphaproteobacteria</taxon>
        <taxon>Rhodobacterales</taxon>
        <taxon>Paracoccaceae</taxon>
        <taxon>Rhodovulum</taxon>
    </lineage>
</organism>
<proteinExistence type="predicted"/>
<feature type="non-terminal residue" evidence="2">
    <location>
        <position position="232"/>
    </location>
</feature>
<gene>
    <name evidence="2" type="ORF">JMJ92_06480</name>
</gene>
<dbReference type="InterPro" id="IPR017516">
    <property type="entry name" value="AbrB_dup"/>
</dbReference>
<feature type="transmembrane region" description="Helical" evidence="1">
    <location>
        <begin position="12"/>
        <end position="29"/>
    </location>
</feature>
<name>A0ABS1RE35_9RHOB</name>
<sequence>MSLAGLSAPARGAVTLGIGALGGGLFFALDLPLPWVLGSLAATALTSQATRFQPVLPRAWRGYAMVGIGTMLGTGFTPEVAARAGTWWSSLLVMSVLSLVVCLLAFGVFLRWGRMDRTTALFASMPGGLSVVSVLAEDYPAEINRVALCHTARLLVLLVLAPVVIQLLSGTDLAEANRAAFAHAEPLDPLRHGGLALAALASWAVARRVRFPSALLSIPLFVSAAMHATGLL</sequence>
<reference evidence="3" key="1">
    <citation type="submission" date="2021-01" db="EMBL/GenBank/DDBJ databases">
        <title>Draft genomes of Rhodovulum sulfidophilum.</title>
        <authorList>
            <person name="Guzman M.S."/>
        </authorList>
    </citation>
    <scope>NUCLEOTIDE SEQUENCE [LARGE SCALE GENOMIC DNA]</scope>
    <source>
        <strain evidence="3">AB19</strain>
    </source>
</reference>
<dbReference type="InterPro" id="IPR007820">
    <property type="entry name" value="AbrB_fam"/>
</dbReference>
<dbReference type="EMBL" id="JAESIL010000020">
    <property type="protein sequence ID" value="MBL3577805.1"/>
    <property type="molecule type" value="Genomic_DNA"/>
</dbReference>
<accession>A0ABS1RE35</accession>
<keyword evidence="1" id="KW-1133">Transmembrane helix</keyword>
<dbReference type="NCBIfam" id="TIGR03082">
    <property type="entry name" value="Gneg_AbrB_dup"/>
    <property type="match status" value="1"/>
</dbReference>
<feature type="transmembrane region" description="Helical" evidence="1">
    <location>
        <begin position="213"/>
        <end position="231"/>
    </location>
</feature>
<dbReference type="Pfam" id="PF05145">
    <property type="entry name" value="AbrB"/>
    <property type="match status" value="1"/>
</dbReference>